<dbReference type="OrthoDB" id="1063692at2"/>
<dbReference type="Proteomes" id="UP000070533">
    <property type="component" value="Unassembled WGS sequence"/>
</dbReference>
<comment type="caution">
    <text evidence="1">The sequence shown here is derived from an EMBL/GenBank/DDBJ whole genome shotgun (WGS) entry which is preliminary data.</text>
</comment>
<dbReference type="AlphaFoldDB" id="A0A133QJ84"/>
<gene>
    <name evidence="1" type="ORF">HMPREF3226_00594</name>
</gene>
<dbReference type="EMBL" id="LRQG01000023">
    <property type="protein sequence ID" value="KXA42863.1"/>
    <property type="molecule type" value="Genomic_DNA"/>
</dbReference>
<dbReference type="PATRIC" id="fig|28128.5.peg.597"/>
<name>A0A133QJ84_9BACT</name>
<organism evidence="1 2">
    <name type="scientific">Prevotella corporis</name>
    <dbReference type="NCBI Taxonomy" id="28128"/>
    <lineage>
        <taxon>Bacteria</taxon>
        <taxon>Pseudomonadati</taxon>
        <taxon>Bacteroidota</taxon>
        <taxon>Bacteroidia</taxon>
        <taxon>Bacteroidales</taxon>
        <taxon>Prevotellaceae</taxon>
        <taxon>Prevotella</taxon>
    </lineage>
</organism>
<protein>
    <recommendedName>
        <fullName evidence="3">Immunity protein 26</fullName>
    </recommendedName>
</protein>
<dbReference type="RefSeq" id="WP_004349093.1">
    <property type="nucleotide sequence ID" value="NZ_KQ957200.1"/>
</dbReference>
<reference evidence="2" key="1">
    <citation type="submission" date="2016-01" db="EMBL/GenBank/DDBJ databases">
        <authorList>
            <person name="Mitreva M."/>
            <person name="Pepin K.H."/>
            <person name="Mihindukulasuriya K.A."/>
            <person name="Fulton R."/>
            <person name="Fronick C."/>
            <person name="O'Laughlin M."/>
            <person name="Miner T."/>
            <person name="Herter B."/>
            <person name="Rosa B.A."/>
            <person name="Cordes M."/>
            <person name="Tomlinson C."/>
            <person name="Wollam A."/>
            <person name="Palsikar V.B."/>
            <person name="Mardis E.R."/>
            <person name="Wilson R.K."/>
        </authorList>
    </citation>
    <scope>NUCLEOTIDE SEQUENCE [LARGE SCALE GENOMIC DNA]</scope>
    <source>
        <strain evidence="2">MJR7716</strain>
    </source>
</reference>
<sequence>MAKIKIGDLVRVKLLNDMYMWVHVLFDSQFIVKGKKEINPYNYFYFYASCYLVNIYSQISTEEELKDDTIFFKGVFIPRKHVAKETIISNIPVDYRQIDFPEHTGGLNSSFWLSKGELALGSIPKEKIHEWNDRFNGGFRDIYSVADSLLYMQNRQSEMQRTNYPDTWKFIPRDFRFYPEYRKEVYGIIGEDPNQSYYELALKHGFDLARFYTNKK</sequence>
<accession>A0A133QJ84</accession>
<evidence type="ECO:0008006" key="3">
    <source>
        <dbReference type="Google" id="ProtNLM"/>
    </source>
</evidence>
<evidence type="ECO:0000313" key="1">
    <source>
        <dbReference type="EMBL" id="KXA42863.1"/>
    </source>
</evidence>
<proteinExistence type="predicted"/>
<dbReference type="STRING" id="28128.HMPREF3226_00594"/>
<keyword evidence="2" id="KW-1185">Reference proteome</keyword>
<evidence type="ECO:0000313" key="2">
    <source>
        <dbReference type="Proteomes" id="UP000070533"/>
    </source>
</evidence>